<evidence type="ECO:0000259" key="4">
    <source>
        <dbReference type="PROSITE" id="PS50949"/>
    </source>
</evidence>
<dbReference type="RefSeq" id="WP_105595633.1">
    <property type="nucleotide sequence ID" value="NZ_PDET01000030.1"/>
</dbReference>
<accession>A0A2S9I413</accession>
<keyword evidence="6" id="KW-1185">Reference proteome</keyword>
<evidence type="ECO:0000313" key="5">
    <source>
        <dbReference type="EMBL" id="PRD12532.1"/>
    </source>
</evidence>
<dbReference type="SUPFAM" id="SSF48008">
    <property type="entry name" value="GntR ligand-binding domain-like"/>
    <property type="match status" value="1"/>
</dbReference>
<dbReference type="PROSITE" id="PS50949">
    <property type="entry name" value="HTH_GNTR"/>
    <property type="match status" value="1"/>
</dbReference>
<evidence type="ECO:0000256" key="1">
    <source>
        <dbReference type="ARBA" id="ARBA00023015"/>
    </source>
</evidence>
<proteinExistence type="predicted"/>
<organism evidence="5 6">
    <name type="scientific">Pantoea coffeiphila</name>
    <dbReference type="NCBI Taxonomy" id="1465635"/>
    <lineage>
        <taxon>Bacteria</taxon>
        <taxon>Pseudomonadati</taxon>
        <taxon>Pseudomonadota</taxon>
        <taxon>Gammaproteobacteria</taxon>
        <taxon>Enterobacterales</taxon>
        <taxon>Erwiniaceae</taxon>
        <taxon>Pantoea</taxon>
    </lineage>
</organism>
<dbReference type="SUPFAM" id="SSF46785">
    <property type="entry name" value="Winged helix' DNA-binding domain"/>
    <property type="match status" value="1"/>
</dbReference>
<dbReference type="InterPro" id="IPR036390">
    <property type="entry name" value="WH_DNA-bd_sf"/>
</dbReference>
<dbReference type="Pfam" id="PF07729">
    <property type="entry name" value="FCD"/>
    <property type="match status" value="1"/>
</dbReference>
<keyword evidence="1" id="KW-0805">Transcription regulation</keyword>
<dbReference type="PANTHER" id="PTHR43537">
    <property type="entry name" value="TRANSCRIPTIONAL REGULATOR, GNTR FAMILY"/>
    <property type="match status" value="1"/>
</dbReference>
<protein>
    <submittedName>
        <fullName evidence="5">GntR family transcriptional regulator</fullName>
    </submittedName>
</protein>
<dbReference type="SMART" id="SM00895">
    <property type="entry name" value="FCD"/>
    <property type="match status" value="1"/>
</dbReference>
<dbReference type="SMART" id="SM00345">
    <property type="entry name" value="HTH_GNTR"/>
    <property type="match status" value="1"/>
</dbReference>
<dbReference type="InterPro" id="IPR011711">
    <property type="entry name" value="GntR_C"/>
</dbReference>
<keyword evidence="2" id="KW-0238">DNA-binding</keyword>
<dbReference type="PRINTS" id="PR00035">
    <property type="entry name" value="HTHGNTR"/>
</dbReference>
<dbReference type="GO" id="GO:0003677">
    <property type="term" value="F:DNA binding"/>
    <property type="evidence" value="ECO:0007669"/>
    <property type="project" value="UniProtKB-KW"/>
</dbReference>
<comment type="caution">
    <text evidence="5">The sequence shown here is derived from an EMBL/GenBank/DDBJ whole genome shotgun (WGS) entry which is preliminary data.</text>
</comment>
<dbReference type="InterPro" id="IPR008920">
    <property type="entry name" value="TF_FadR/GntR_C"/>
</dbReference>
<dbReference type="EMBL" id="PDET01000030">
    <property type="protein sequence ID" value="PRD12532.1"/>
    <property type="molecule type" value="Genomic_DNA"/>
</dbReference>
<evidence type="ECO:0000256" key="3">
    <source>
        <dbReference type="ARBA" id="ARBA00023163"/>
    </source>
</evidence>
<dbReference type="AlphaFoldDB" id="A0A2S9I413"/>
<dbReference type="Gene3D" id="1.20.120.530">
    <property type="entry name" value="GntR ligand-binding domain-like"/>
    <property type="match status" value="1"/>
</dbReference>
<dbReference type="InterPro" id="IPR036388">
    <property type="entry name" value="WH-like_DNA-bd_sf"/>
</dbReference>
<dbReference type="Pfam" id="PF00392">
    <property type="entry name" value="GntR"/>
    <property type="match status" value="1"/>
</dbReference>
<evidence type="ECO:0000313" key="6">
    <source>
        <dbReference type="Proteomes" id="UP000239181"/>
    </source>
</evidence>
<gene>
    <name evidence="5" type="ORF">CQW29_25885</name>
</gene>
<sequence length="228" mass="25831">MKSPQAIMRQPLVNTVIDALRAAIGDGSWPVGERIPTEGELAQLYNVGRNTIREAVRVLSHSGMLEVRQGDGTWVRSVLDPAEIMRQVDKSSLRDHFELQCMIESEAAKYAAERRTREDLTAMKRALKLRGDYSSGRDMAEFVTLDSRFHQALVEASHNEAMRALYHYFSVSVRHHIEQFLALNLFPEPNLQAHTAVYEAIAARDPQQAQMAVRQMLTPTINYLAQLK</sequence>
<dbReference type="OrthoDB" id="7173258at2"/>
<dbReference type="PANTHER" id="PTHR43537:SF47">
    <property type="entry name" value="REGULATORY PROTEIN GNTR HTH"/>
    <property type="match status" value="1"/>
</dbReference>
<dbReference type="Proteomes" id="UP000239181">
    <property type="component" value="Unassembled WGS sequence"/>
</dbReference>
<evidence type="ECO:0000256" key="2">
    <source>
        <dbReference type="ARBA" id="ARBA00023125"/>
    </source>
</evidence>
<name>A0A2S9I413_9GAMM</name>
<dbReference type="GO" id="GO:0003700">
    <property type="term" value="F:DNA-binding transcription factor activity"/>
    <property type="evidence" value="ECO:0007669"/>
    <property type="project" value="InterPro"/>
</dbReference>
<reference evidence="5 6" key="1">
    <citation type="submission" date="2017-10" db="EMBL/GenBank/DDBJ databases">
        <title>Draft genome of two endophytic bacteria isolated from 'guarana' Paullinia cupana (Mart.) Ducke.</title>
        <authorList>
            <person name="Siqueira K.A."/>
            <person name="Liotti R.G."/>
            <person name="Mendes T.A."/>
            <person name="Soares M.A."/>
        </authorList>
    </citation>
    <scope>NUCLEOTIDE SEQUENCE [LARGE SCALE GENOMIC DNA]</scope>
    <source>
        <strain evidence="5 6">342</strain>
    </source>
</reference>
<feature type="domain" description="HTH gntR-type" evidence="4">
    <location>
        <begin position="10"/>
        <end position="78"/>
    </location>
</feature>
<dbReference type="Gene3D" id="1.10.10.10">
    <property type="entry name" value="Winged helix-like DNA-binding domain superfamily/Winged helix DNA-binding domain"/>
    <property type="match status" value="1"/>
</dbReference>
<keyword evidence="3" id="KW-0804">Transcription</keyword>
<dbReference type="CDD" id="cd07377">
    <property type="entry name" value="WHTH_GntR"/>
    <property type="match status" value="1"/>
</dbReference>
<dbReference type="InterPro" id="IPR000524">
    <property type="entry name" value="Tscrpt_reg_HTH_GntR"/>
</dbReference>